<dbReference type="Pfam" id="PF08398">
    <property type="entry name" value="Phospholip_A2_4"/>
    <property type="match status" value="1"/>
</dbReference>
<reference evidence="2" key="1">
    <citation type="submission" date="2021-05" db="EMBL/GenBank/DDBJ databases">
        <authorList>
            <person name="Alioto T."/>
            <person name="Alioto T."/>
            <person name="Gomez Garrido J."/>
        </authorList>
    </citation>
    <scope>NUCLEOTIDE SEQUENCE</scope>
</reference>
<accession>A0A8D9A895</accession>
<evidence type="ECO:0000259" key="1">
    <source>
        <dbReference type="Pfam" id="PF08398"/>
    </source>
</evidence>
<sequence>MKTRRGKGLLNKLIDKLPVELHIPGYNFCGPGTDLKKRGNQKGINKLDEACKSHDLAYATPQSNRAEADKILENIAWDRVKSKDANFSEKASAWFVTNAMKMKRKIGGGIKKNKKKKQISFRKIINAARKGMKHSANGDMKLQTKNALIAARKEVKGKQIKSLPRVLKVPSISGGFLPAAIPVLAGLSALGSILGGVSGIAKAVSDFKAANNSKSAVPIRTGKGLYVKPYKSGFGIISKN</sequence>
<dbReference type="GO" id="GO:0005198">
    <property type="term" value="F:structural molecule activity"/>
    <property type="evidence" value="ECO:0007669"/>
    <property type="project" value="InterPro"/>
</dbReference>
<dbReference type="GO" id="GO:0050482">
    <property type="term" value="P:arachidonate secretion"/>
    <property type="evidence" value="ECO:0007669"/>
    <property type="project" value="InterPro"/>
</dbReference>
<dbReference type="Gene3D" id="1.20.90.10">
    <property type="entry name" value="Phospholipase A2 domain"/>
    <property type="match status" value="1"/>
</dbReference>
<proteinExistence type="predicted"/>
<dbReference type="GO" id="GO:0004623">
    <property type="term" value="F:phospholipase A2 activity"/>
    <property type="evidence" value="ECO:0007669"/>
    <property type="project" value="InterPro"/>
</dbReference>
<dbReference type="EMBL" id="HBUF01559410">
    <property type="protein sequence ID" value="CAG6761565.1"/>
    <property type="molecule type" value="Transcribed_RNA"/>
</dbReference>
<dbReference type="InterPro" id="IPR036444">
    <property type="entry name" value="PLipase_A2_dom_sf"/>
</dbReference>
<dbReference type="InterPro" id="IPR013607">
    <property type="entry name" value="Phospholipase_A2-like"/>
</dbReference>
<dbReference type="AlphaFoldDB" id="A0A8D9A895"/>
<evidence type="ECO:0000313" key="2">
    <source>
        <dbReference type="EMBL" id="CAG6761554.1"/>
    </source>
</evidence>
<feature type="domain" description="Phospholipase A2-like" evidence="1">
    <location>
        <begin position="20"/>
        <end position="66"/>
    </location>
</feature>
<protein>
    <recommendedName>
        <fullName evidence="1">Phospholipase A2-like domain-containing protein</fullName>
    </recommendedName>
</protein>
<name>A0A8D9A895_9HEMI</name>
<dbReference type="EMBL" id="HBUF01559414">
    <property type="protein sequence ID" value="CAG6761577.1"/>
    <property type="molecule type" value="Transcribed_RNA"/>
</dbReference>
<dbReference type="EMBL" id="HBUF01093465">
    <property type="protein sequence ID" value="CAG6636252.1"/>
    <property type="molecule type" value="Transcribed_RNA"/>
</dbReference>
<dbReference type="EMBL" id="HBUF01559417">
    <property type="protein sequence ID" value="CAG6761588.1"/>
    <property type="molecule type" value="Transcribed_RNA"/>
</dbReference>
<organism evidence="2">
    <name type="scientific">Cacopsylla melanoneura</name>
    <dbReference type="NCBI Taxonomy" id="428564"/>
    <lineage>
        <taxon>Eukaryota</taxon>
        <taxon>Metazoa</taxon>
        <taxon>Ecdysozoa</taxon>
        <taxon>Arthropoda</taxon>
        <taxon>Hexapoda</taxon>
        <taxon>Insecta</taxon>
        <taxon>Pterygota</taxon>
        <taxon>Neoptera</taxon>
        <taxon>Paraneoptera</taxon>
        <taxon>Hemiptera</taxon>
        <taxon>Sternorrhyncha</taxon>
        <taxon>Psylloidea</taxon>
        <taxon>Psyllidae</taxon>
        <taxon>Psyllinae</taxon>
        <taxon>Cacopsylla</taxon>
    </lineage>
</organism>
<dbReference type="GO" id="GO:0006644">
    <property type="term" value="P:phospholipid metabolic process"/>
    <property type="evidence" value="ECO:0007669"/>
    <property type="project" value="InterPro"/>
</dbReference>
<dbReference type="EMBL" id="HBUF01559407">
    <property type="protein sequence ID" value="CAG6761554.1"/>
    <property type="molecule type" value="Transcribed_RNA"/>
</dbReference>